<dbReference type="AlphaFoldDB" id="A0A9Q0N6Q4"/>
<dbReference type="InterPro" id="IPR012677">
    <property type="entry name" value="Nucleotide-bd_a/b_plait_sf"/>
</dbReference>
<feature type="domain" description="RRM" evidence="2">
    <location>
        <begin position="3"/>
        <end position="30"/>
    </location>
</feature>
<dbReference type="SUPFAM" id="SSF54928">
    <property type="entry name" value="RNA-binding domain, RBD"/>
    <property type="match status" value="1"/>
</dbReference>
<dbReference type="InterPro" id="IPR035979">
    <property type="entry name" value="RBD_domain_sf"/>
</dbReference>
<reference evidence="3" key="1">
    <citation type="submission" date="2022-07" db="EMBL/GenBank/DDBJ databases">
        <authorList>
            <person name="Trinca V."/>
            <person name="Uliana J.V.C."/>
            <person name="Torres T.T."/>
            <person name="Ward R.J."/>
            <person name="Monesi N."/>
        </authorList>
    </citation>
    <scope>NUCLEOTIDE SEQUENCE</scope>
    <source>
        <strain evidence="3">HSMRA1968</strain>
        <tissue evidence="3">Whole embryos</tissue>
    </source>
</reference>
<evidence type="ECO:0000259" key="2">
    <source>
        <dbReference type="Pfam" id="PF00076"/>
    </source>
</evidence>
<protein>
    <submittedName>
        <fullName evidence="3">RNA-binding protein Musashi like 2</fullName>
    </submittedName>
</protein>
<evidence type="ECO:0000313" key="4">
    <source>
        <dbReference type="Proteomes" id="UP001151699"/>
    </source>
</evidence>
<keyword evidence="4" id="KW-1185">Reference proteome</keyword>
<keyword evidence="1" id="KW-0694">RNA-binding</keyword>
<organism evidence="3 4">
    <name type="scientific">Pseudolycoriella hygida</name>
    <dbReference type="NCBI Taxonomy" id="35572"/>
    <lineage>
        <taxon>Eukaryota</taxon>
        <taxon>Metazoa</taxon>
        <taxon>Ecdysozoa</taxon>
        <taxon>Arthropoda</taxon>
        <taxon>Hexapoda</taxon>
        <taxon>Insecta</taxon>
        <taxon>Pterygota</taxon>
        <taxon>Neoptera</taxon>
        <taxon>Endopterygota</taxon>
        <taxon>Diptera</taxon>
        <taxon>Nematocera</taxon>
        <taxon>Sciaroidea</taxon>
        <taxon>Sciaridae</taxon>
        <taxon>Pseudolycoriella</taxon>
    </lineage>
</organism>
<accession>A0A9Q0N6Q4</accession>
<dbReference type="InterPro" id="IPR000504">
    <property type="entry name" value="RRM_dom"/>
</dbReference>
<dbReference type="Pfam" id="PF00076">
    <property type="entry name" value="RRM_1"/>
    <property type="match status" value="1"/>
</dbReference>
<evidence type="ECO:0000256" key="1">
    <source>
        <dbReference type="ARBA" id="ARBA00022884"/>
    </source>
</evidence>
<dbReference type="EMBL" id="WJQU01000002">
    <property type="protein sequence ID" value="KAJ6644626.1"/>
    <property type="molecule type" value="Genomic_DNA"/>
</dbReference>
<evidence type="ECO:0000313" key="3">
    <source>
        <dbReference type="EMBL" id="KAJ6644626.1"/>
    </source>
</evidence>
<gene>
    <name evidence="3" type="primary">MSI2</name>
    <name evidence="3" type="ORF">Bhyg_09595</name>
</gene>
<name>A0A9Q0N6Q4_9DIPT</name>
<proteinExistence type="predicted"/>
<dbReference type="Proteomes" id="UP001151699">
    <property type="component" value="Chromosome B"/>
</dbReference>
<sequence length="63" mass="7566">MTKSLRDYFSKFGEITEVMVMKDPTTRRSRVSIKRLVELTVLYQSLYRFLCIAKIKDLKYKVK</sequence>
<dbReference type="GO" id="GO:0003723">
    <property type="term" value="F:RNA binding"/>
    <property type="evidence" value="ECO:0007669"/>
    <property type="project" value="UniProtKB-KW"/>
</dbReference>
<dbReference type="Gene3D" id="3.30.70.330">
    <property type="match status" value="1"/>
</dbReference>
<comment type="caution">
    <text evidence="3">The sequence shown here is derived from an EMBL/GenBank/DDBJ whole genome shotgun (WGS) entry which is preliminary data.</text>
</comment>
<dbReference type="OrthoDB" id="1875751at2759"/>